<feature type="chain" id="PRO_5035218258" evidence="1">
    <location>
        <begin position="20"/>
        <end position="117"/>
    </location>
</feature>
<accession>A0A8J7FX79</accession>
<evidence type="ECO:0000313" key="4">
    <source>
        <dbReference type="Proteomes" id="UP000604481"/>
    </source>
</evidence>
<dbReference type="SMART" id="SM00450">
    <property type="entry name" value="RHOD"/>
    <property type="match status" value="1"/>
</dbReference>
<evidence type="ECO:0000256" key="1">
    <source>
        <dbReference type="SAM" id="SignalP"/>
    </source>
</evidence>
<evidence type="ECO:0000259" key="2">
    <source>
        <dbReference type="PROSITE" id="PS50206"/>
    </source>
</evidence>
<reference evidence="3 4" key="1">
    <citation type="submission" date="2020-10" db="EMBL/GenBank/DDBJ databases">
        <title>The genome sequence of Chitinilyticum litopenaei 4Y14.</title>
        <authorList>
            <person name="Liu Y."/>
        </authorList>
    </citation>
    <scope>NUCLEOTIDE SEQUENCE [LARGE SCALE GENOMIC DNA]</scope>
    <source>
        <strain evidence="3 4">4Y14</strain>
    </source>
</reference>
<feature type="domain" description="Rhodanese" evidence="2">
    <location>
        <begin position="26"/>
        <end position="115"/>
    </location>
</feature>
<keyword evidence="4" id="KW-1185">Reference proteome</keyword>
<dbReference type="CDD" id="cd00158">
    <property type="entry name" value="RHOD"/>
    <property type="match status" value="1"/>
</dbReference>
<dbReference type="PANTHER" id="PTHR45431:SF3">
    <property type="entry name" value="RHODANESE-LIKE DOMAIN-CONTAINING PROTEIN 15, CHLOROPLASTIC"/>
    <property type="match status" value="1"/>
</dbReference>
<dbReference type="PANTHER" id="PTHR45431">
    <property type="entry name" value="RHODANESE-LIKE DOMAIN-CONTAINING PROTEIN 15, CHLOROPLASTIC"/>
    <property type="match status" value="1"/>
</dbReference>
<gene>
    <name evidence="3" type="ORF">INR99_03040</name>
</gene>
<feature type="signal peptide" evidence="1">
    <location>
        <begin position="1"/>
        <end position="19"/>
    </location>
</feature>
<dbReference type="PROSITE" id="PS50206">
    <property type="entry name" value="RHODANESE_3"/>
    <property type="match status" value="1"/>
</dbReference>
<dbReference type="InterPro" id="IPR001763">
    <property type="entry name" value="Rhodanese-like_dom"/>
</dbReference>
<dbReference type="EMBL" id="JADFUA010000001">
    <property type="protein sequence ID" value="MBE9608315.1"/>
    <property type="molecule type" value="Genomic_DNA"/>
</dbReference>
<dbReference type="InterPro" id="IPR052367">
    <property type="entry name" value="Thiosulfate_ST/Rhodanese-like"/>
</dbReference>
<protein>
    <submittedName>
        <fullName evidence="3">Rhodanese-like domain-containing protein</fullName>
    </submittedName>
</protein>
<name>A0A8J7FX79_9NEIS</name>
<comment type="caution">
    <text evidence="3">The sequence shown here is derived from an EMBL/GenBank/DDBJ whole genome shotgun (WGS) entry which is preliminary data.</text>
</comment>
<sequence>MKQWLLALILFGAASLAGAAPWQYRGEAVAVLIDVRTPEEFAAGHIDDAINIPLDRIVSGVTELRGLGKDSRILLYCRSGRRSAEAALRLNAAGYRQILDGGAMTTLQSQLQRQAHP</sequence>
<dbReference type="Pfam" id="PF00581">
    <property type="entry name" value="Rhodanese"/>
    <property type="match status" value="1"/>
</dbReference>
<proteinExistence type="predicted"/>
<dbReference type="InterPro" id="IPR036873">
    <property type="entry name" value="Rhodanese-like_dom_sf"/>
</dbReference>
<dbReference type="RefSeq" id="WP_194114808.1">
    <property type="nucleotide sequence ID" value="NZ_JADFUA010000001.1"/>
</dbReference>
<dbReference type="Proteomes" id="UP000604481">
    <property type="component" value="Unassembled WGS sequence"/>
</dbReference>
<dbReference type="SUPFAM" id="SSF52821">
    <property type="entry name" value="Rhodanese/Cell cycle control phosphatase"/>
    <property type="match status" value="1"/>
</dbReference>
<evidence type="ECO:0000313" key="3">
    <source>
        <dbReference type="EMBL" id="MBE9608315.1"/>
    </source>
</evidence>
<dbReference type="AlphaFoldDB" id="A0A8J7FX79"/>
<dbReference type="Gene3D" id="3.40.250.10">
    <property type="entry name" value="Rhodanese-like domain"/>
    <property type="match status" value="1"/>
</dbReference>
<organism evidence="3 4">
    <name type="scientific">Chitinilyticum piscinae</name>
    <dbReference type="NCBI Taxonomy" id="2866724"/>
    <lineage>
        <taxon>Bacteria</taxon>
        <taxon>Pseudomonadati</taxon>
        <taxon>Pseudomonadota</taxon>
        <taxon>Betaproteobacteria</taxon>
        <taxon>Neisseriales</taxon>
        <taxon>Chitinibacteraceae</taxon>
        <taxon>Chitinilyticum</taxon>
    </lineage>
</organism>
<keyword evidence="1" id="KW-0732">Signal</keyword>